<evidence type="ECO:0000259" key="2">
    <source>
        <dbReference type="Pfam" id="PF02517"/>
    </source>
</evidence>
<feature type="domain" description="CAAX prenyl protease 2/Lysostaphin resistance protein A-like" evidence="2">
    <location>
        <begin position="196"/>
        <end position="291"/>
    </location>
</feature>
<feature type="transmembrane region" description="Helical" evidence="1">
    <location>
        <begin position="256"/>
        <end position="276"/>
    </location>
</feature>
<comment type="caution">
    <text evidence="3">The sequence shown here is derived from an EMBL/GenBank/DDBJ whole genome shotgun (WGS) entry which is preliminary data.</text>
</comment>
<dbReference type="AlphaFoldDB" id="A0A2M8P062"/>
<protein>
    <recommendedName>
        <fullName evidence="2">CAAX prenyl protease 2/Lysostaphin resistance protein A-like domain-containing protein</fullName>
    </recommendedName>
</protein>
<keyword evidence="1" id="KW-1133">Transmembrane helix</keyword>
<evidence type="ECO:0000313" key="4">
    <source>
        <dbReference type="Proteomes" id="UP000228921"/>
    </source>
</evidence>
<feature type="transmembrane region" description="Helical" evidence="1">
    <location>
        <begin position="21"/>
        <end position="40"/>
    </location>
</feature>
<dbReference type="InterPro" id="IPR003675">
    <property type="entry name" value="Rce1/LyrA-like_dom"/>
</dbReference>
<feature type="transmembrane region" description="Helical" evidence="1">
    <location>
        <begin position="46"/>
        <end position="64"/>
    </location>
</feature>
<feature type="transmembrane region" description="Helical" evidence="1">
    <location>
        <begin position="226"/>
        <end position="244"/>
    </location>
</feature>
<accession>A0A2M8P062</accession>
<evidence type="ECO:0000256" key="1">
    <source>
        <dbReference type="SAM" id="Phobius"/>
    </source>
</evidence>
<keyword evidence="1" id="KW-0812">Transmembrane</keyword>
<dbReference type="Pfam" id="PF02517">
    <property type="entry name" value="Rce1-like"/>
    <property type="match status" value="1"/>
</dbReference>
<dbReference type="GO" id="GO:0080120">
    <property type="term" value="P:CAAX-box protein maturation"/>
    <property type="evidence" value="ECO:0007669"/>
    <property type="project" value="UniProtKB-ARBA"/>
</dbReference>
<dbReference type="EMBL" id="PGTK01000005">
    <property type="protein sequence ID" value="PJF30931.1"/>
    <property type="molecule type" value="Genomic_DNA"/>
</dbReference>
<dbReference type="Proteomes" id="UP000228921">
    <property type="component" value="Unassembled WGS sequence"/>
</dbReference>
<keyword evidence="1" id="KW-0472">Membrane</keyword>
<feature type="transmembrane region" description="Helical" evidence="1">
    <location>
        <begin position="84"/>
        <end position="105"/>
    </location>
</feature>
<sequence>MLSESLLWHREWLRRWQSAHSTTRLMIGLWLGALVCLALMGYPIIGLLALGILVTVGILTTLVLTEMPPRVGRVVLGAPYNRLLSQIAVLLGIIALTSLSISSYVPLWSEAIGIFRGIGRAYFSPALLNDPAATLSAFGALFVIPAILLSVLGVRWRELGMGQGQRVWKIALVWCALPLGFILLVLWARAITPSTVLRNLLTGAFYACGAEFLFRGALQSRLLRLLTLRWTLLLQALIFALWHVPSLTAQLGGNLMAGMALGVAQYGVLGLALGVIALRTRSLWAGTAFAALLSALGLLSYSVK</sequence>
<feature type="transmembrane region" description="Helical" evidence="1">
    <location>
        <begin position="132"/>
        <end position="155"/>
    </location>
</feature>
<dbReference type="GO" id="GO:0004175">
    <property type="term" value="F:endopeptidase activity"/>
    <property type="evidence" value="ECO:0007669"/>
    <property type="project" value="UniProtKB-ARBA"/>
</dbReference>
<feature type="transmembrane region" description="Helical" evidence="1">
    <location>
        <begin position="167"/>
        <end position="190"/>
    </location>
</feature>
<evidence type="ECO:0000313" key="3">
    <source>
        <dbReference type="EMBL" id="PJF30931.1"/>
    </source>
</evidence>
<organism evidence="3 4">
    <name type="scientific">Candidatus Thermofonsia Clade 1 bacterium</name>
    <dbReference type="NCBI Taxonomy" id="2364210"/>
    <lineage>
        <taxon>Bacteria</taxon>
        <taxon>Bacillati</taxon>
        <taxon>Chloroflexota</taxon>
        <taxon>Candidatus Thermofontia</taxon>
        <taxon>Candidatus Thermofonsia Clade 1</taxon>
    </lineage>
</organism>
<feature type="transmembrane region" description="Helical" evidence="1">
    <location>
        <begin position="196"/>
        <end position="214"/>
    </location>
</feature>
<proteinExistence type="predicted"/>
<name>A0A2M8P062_9CHLR</name>
<feature type="transmembrane region" description="Helical" evidence="1">
    <location>
        <begin position="283"/>
        <end position="303"/>
    </location>
</feature>
<reference evidence="3 4" key="1">
    <citation type="submission" date="2017-11" db="EMBL/GenBank/DDBJ databases">
        <title>Evolution of Phototrophy in the Chloroflexi Phylum Driven by Horizontal Gene Transfer.</title>
        <authorList>
            <person name="Ward L.M."/>
            <person name="Hemp J."/>
            <person name="Shih P.M."/>
            <person name="Mcglynn S.E."/>
            <person name="Fischer W."/>
        </authorList>
    </citation>
    <scope>NUCLEOTIDE SEQUENCE [LARGE SCALE GENOMIC DNA]</scope>
    <source>
        <strain evidence="3">CP2_2F</strain>
    </source>
</reference>
<gene>
    <name evidence="3" type="ORF">CUN51_05450</name>
</gene>